<dbReference type="Proteomes" id="UP000823749">
    <property type="component" value="Chromosome 3"/>
</dbReference>
<evidence type="ECO:0000256" key="2">
    <source>
        <dbReference type="SAM" id="Phobius"/>
    </source>
</evidence>
<evidence type="ECO:0000256" key="1">
    <source>
        <dbReference type="ARBA" id="ARBA00005598"/>
    </source>
</evidence>
<keyword evidence="2" id="KW-0812">Transmembrane</keyword>
<proteinExistence type="inferred from homology"/>
<evidence type="ECO:0000313" key="3">
    <source>
        <dbReference type="EMBL" id="KAG5559229.1"/>
    </source>
</evidence>
<comment type="caution">
    <text evidence="3">The sequence shown here is derived from an EMBL/GenBank/DDBJ whole genome shotgun (WGS) entry which is preliminary data.</text>
</comment>
<keyword evidence="4" id="KW-1185">Reference proteome</keyword>
<reference evidence="3" key="1">
    <citation type="submission" date="2020-08" db="EMBL/GenBank/DDBJ databases">
        <title>Plant Genome Project.</title>
        <authorList>
            <person name="Zhang R.-G."/>
        </authorList>
    </citation>
    <scope>NUCLEOTIDE SEQUENCE</scope>
    <source>
        <strain evidence="3">WSP0</strain>
        <tissue evidence="3">Leaf</tissue>
    </source>
</reference>
<sequence length="411" mass="45720">MADSNDSISVDMETIYLGGKEHTVRTGQGSVSVIVYGDQDKPALLTYPDLALNRERFVPHICHVSKDCSFVQKQLLCCSTTSAFTTSVLLGMRSLGAAALCPDDPVPSVDDLADQIIEVLNYFRLGAVMCMGVTAGAYVLTLFAMKYRERVLGLILISPLCKTASWTEWLCNKVMSNLLYFYGMCGLMKELLLHRYFSKEVRGSAEVPESDIVQACRRLLDERQSINVLRFLQAIESSRPDITSGLKTLKCRTLIFVGENSPFHSEAVHMTSKLDRRYSALVELSPSSWPLGRDSVPGPGLWIGGNGRATACDVGTDGVFPHGLRIIQAVPVQRQPKESPQPVVHLPRASLSRKHGLEAETYQDSDPYPCQKCIQIKFRKDKDFTHWMYTNSTCVFFSFFGFFLLGRCGGL</sequence>
<dbReference type="Gene3D" id="3.40.50.1820">
    <property type="entry name" value="alpha/beta hydrolase"/>
    <property type="match status" value="1"/>
</dbReference>
<dbReference type="Pfam" id="PF03096">
    <property type="entry name" value="Ndr"/>
    <property type="match status" value="1"/>
</dbReference>
<dbReference type="SUPFAM" id="SSF53474">
    <property type="entry name" value="alpha/beta-Hydrolases"/>
    <property type="match status" value="1"/>
</dbReference>
<name>A0AAV6L452_9ERIC</name>
<comment type="similarity">
    <text evidence="1">Belongs to the NDRG family.</text>
</comment>
<dbReference type="EMBL" id="JACTNZ010000003">
    <property type="protein sequence ID" value="KAG5559229.1"/>
    <property type="molecule type" value="Genomic_DNA"/>
</dbReference>
<dbReference type="InterPro" id="IPR004142">
    <property type="entry name" value="NDRG"/>
</dbReference>
<evidence type="ECO:0000313" key="4">
    <source>
        <dbReference type="Proteomes" id="UP000823749"/>
    </source>
</evidence>
<organism evidence="3 4">
    <name type="scientific">Rhododendron griersonianum</name>
    <dbReference type="NCBI Taxonomy" id="479676"/>
    <lineage>
        <taxon>Eukaryota</taxon>
        <taxon>Viridiplantae</taxon>
        <taxon>Streptophyta</taxon>
        <taxon>Embryophyta</taxon>
        <taxon>Tracheophyta</taxon>
        <taxon>Spermatophyta</taxon>
        <taxon>Magnoliopsida</taxon>
        <taxon>eudicotyledons</taxon>
        <taxon>Gunneridae</taxon>
        <taxon>Pentapetalae</taxon>
        <taxon>asterids</taxon>
        <taxon>Ericales</taxon>
        <taxon>Ericaceae</taxon>
        <taxon>Ericoideae</taxon>
        <taxon>Rhodoreae</taxon>
        <taxon>Rhododendron</taxon>
    </lineage>
</organism>
<feature type="transmembrane region" description="Helical" evidence="2">
    <location>
        <begin position="122"/>
        <end position="145"/>
    </location>
</feature>
<keyword evidence="2" id="KW-1133">Transmembrane helix</keyword>
<gene>
    <name evidence="3" type="ORF">RHGRI_008958</name>
</gene>
<accession>A0AAV6L452</accession>
<dbReference type="AlphaFoldDB" id="A0AAV6L452"/>
<protein>
    <submittedName>
        <fullName evidence="3">Uncharacterized protein</fullName>
    </submittedName>
</protein>
<keyword evidence="2" id="KW-0472">Membrane</keyword>
<dbReference type="InterPro" id="IPR029058">
    <property type="entry name" value="AB_hydrolase_fold"/>
</dbReference>
<dbReference type="PANTHER" id="PTHR11034">
    <property type="entry name" value="N-MYC DOWNSTREAM REGULATED"/>
    <property type="match status" value="1"/>
</dbReference>
<feature type="transmembrane region" description="Helical" evidence="2">
    <location>
        <begin position="387"/>
        <end position="405"/>
    </location>
</feature>